<dbReference type="AlphaFoldDB" id="A0A245ZJ46"/>
<proteinExistence type="predicted"/>
<sequence>MSKVSFFAGMFGLPLLAPLMLAGYLTPRYVPSDSLASAAASTPSPDIARERMIASFVGRCRGNWNFDRFRLDGEATLHSWENDAGLIARTRMSCLPGQRCSVAAQALIGWPFPPQLGGKPVPTRIWGCRIGAPDWTRPNRLN</sequence>
<comment type="caution">
    <text evidence="1">The sequence shown here is derived from an EMBL/GenBank/DDBJ whole genome shotgun (WGS) entry which is preliminary data.</text>
</comment>
<gene>
    <name evidence="1" type="ORF">SPMU_21840</name>
</gene>
<name>A0A245ZJ46_9SPHN</name>
<dbReference type="OrthoDB" id="3254248at2"/>
<dbReference type="Proteomes" id="UP000197783">
    <property type="component" value="Unassembled WGS sequence"/>
</dbReference>
<accession>A0A245ZJ46</accession>
<dbReference type="RefSeq" id="WP_088333875.1">
    <property type="nucleotide sequence ID" value="NZ_NBBJ01000003.1"/>
</dbReference>
<dbReference type="EMBL" id="NBBJ01000003">
    <property type="protein sequence ID" value="OWK29764.1"/>
    <property type="molecule type" value="Genomic_DNA"/>
</dbReference>
<reference evidence="1 2" key="1">
    <citation type="submission" date="2017-03" db="EMBL/GenBank/DDBJ databases">
        <title>Genome sequence of Sphingomonas mucosissima DSM 17494.</title>
        <authorList>
            <person name="Poehlein A."/>
            <person name="Wuebbeler J.H."/>
            <person name="Steinbuechel A."/>
            <person name="Daniel R."/>
        </authorList>
    </citation>
    <scope>NUCLEOTIDE SEQUENCE [LARGE SCALE GENOMIC DNA]</scope>
    <source>
        <strain evidence="1 2">DSM 17494</strain>
    </source>
</reference>
<organism evidence="1 2">
    <name type="scientific">Sphingomonas mucosissima</name>
    <dbReference type="NCBI Taxonomy" id="370959"/>
    <lineage>
        <taxon>Bacteria</taxon>
        <taxon>Pseudomonadati</taxon>
        <taxon>Pseudomonadota</taxon>
        <taxon>Alphaproteobacteria</taxon>
        <taxon>Sphingomonadales</taxon>
        <taxon>Sphingomonadaceae</taxon>
        <taxon>Sphingomonas</taxon>
    </lineage>
</organism>
<evidence type="ECO:0000313" key="1">
    <source>
        <dbReference type="EMBL" id="OWK29764.1"/>
    </source>
</evidence>
<keyword evidence="2" id="KW-1185">Reference proteome</keyword>
<protein>
    <submittedName>
        <fullName evidence="1">Uncharacterized protein</fullName>
    </submittedName>
</protein>
<evidence type="ECO:0000313" key="2">
    <source>
        <dbReference type="Proteomes" id="UP000197783"/>
    </source>
</evidence>